<evidence type="ECO:0000313" key="2">
    <source>
        <dbReference type="EMBL" id="CAI2191069.1"/>
    </source>
</evidence>
<dbReference type="OrthoDB" id="641149at2759"/>
<dbReference type="SUPFAM" id="SSF63748">
    <property type="entry name" value="Tudor/PWWP/MBT"/>
    <property type="match status" value="1"/>
</dbReference>
<organism evidence="2 3">
    <name type="scientific">Funneliformis geosporum</name>
    <dbReference type="NCBI Taxonomy" id="1117311"/>
    <lineage>
        <taxon>Eukaryota</taxon>
        <taxon>Fungi</taxon>
        <taxon>Fungi incertae sedis</taxon>
        <taxon>Mucoromycota</taxon>
        <taxon>Glomeromycotina</taxon>
        <taxon>Glomeromycetes</taxon>
        <taxon>Glomerales</taxon>
        <taxon>Glomeraceae</taxon>
        <taxon>Funneliformis</taxon>
    </lineage>
</organism>
<protein>
    <submittedName>
        <fullName evidence="2">7997_t:CDS:1</fullName>
    </submittedName>
</protein>
<comment type="caution">
    <text evidence="2">The sequence shown here is derived from an EMBL/GenBank/DDBJ whole genome shotgun (WGS) entry which is preliminary data.</text>
</comment>
<evidence type="ECO:0000313" key="3">
    <source>
        <dbReference type="Proteomes" id="UP001153678"/>
    </source>
</evidence>
<feature type="compositionally biased region" description="Basic and acidic residues" evidence="1">
    <location>
        <begin position="230"/>
        <end position="241"/>
    </location>
</feature>
<accession>A0A9W4T3T9</accession>
<dbReference type="Gene3D" id="2.30.30.140">
    <property type="match status" value="1"/>
</dbReference>
<name>A0A9W4T3T9_9GLOM</name>
<proteinExistence type="predicted"/>
<dbReference type="AlphaFoldDB" id="A0A9W4T3T9"/>
<reference evidence="2" key="1">
    <citation type="submission" date="2022-08" db="EMBL/GenBank/DDBJ databases">
        <authorList>
            <person name="Kallberg Y."/>
            <person name="Tangrot J."/>
            <person name="Rosling A."/>
        </authorList>
    </citation>
    <scope>NUCLEOTIDE SEQUENCE</scope>
    <source>
        <strain evidence="2">Wild A</strain>
    </source>
</reference>
<evidence type="ECO:0000256" key="1">
    <source>
        <dbReference type="SAM" id="MobiDB-lite"/>
    </source>
</evidence>
<feature type="non-terminal residue" evidence="2">
    <location>
        <position position="445"/>
    </location>
</feature>
<sequence>MFDVTRHVAPPMFLICQDHHKVIMEDMEGRTNKRANEPKHLRRKVVFVDPDDPEAPHWWPALVVPLKEIEIFKQRMDYDVQYPAEGENVVCYFEDGSFSIVPEKDQLPFDPKCSPYTQYMEGPNALRFQKDKAVTLATLYFEKGIIPQSFKWLHKEDNISVGSSAMVVGSFGNGINASHQFKSDGPYINGEEDPIETMIHETKFSGNTKRHARKDSSNNVVNSTVLDHVNVNKKDGQKRENSGTTQRKNSIGGPTRKNSGPIAGNPTSRTMKSKHNKTSGNTRQISANFTTKLSSVNQSINHNNLSSTQPTKSINFSTPATAQTSFGVSNSVAVTERISTTSRIKACSQCGEKASSAKAAGGSEQTHTQSPGVLCSECGELMNSLIIKDGNVVMENDQYFKHFIEKKRRQPERLWSMKDVEKVEMSILYGKLPVSKRQRWLDKSE</sequence>
<gene>
    <name evidence="2" type="ORF">FWILDA_LOCUS14892</name>
</gene>
<dbReference type="EMBL" id="CAMKVN010007076">
    <property type="protein sequence ID" value="CAI2191069.1"/>
    <property type="molecule type" value="Genomic_DNA"/>
</dbReference>
<keyword evidence="3" id="KW-1185">Reference proteome</keyword>
<feature type="region of interest" description="Disordered" evidence="1">
    <location>
        <begin position="204"/>
        <end position="285"/>
    </location>
</feature>
<dbReference type="Proteomes" id="UP001153678">
    <property type="component" value="Unassembled WGS sequence"/>
</dbReference>
<dbReference type="CDD" id="cd05162">
    <property type="entry name" value="PWWP"/>
    <property type="match status" value="1"/>
</dbReference>